<dbReference type="PATRIC" id="fig|1346330.5.peg.2249"/>
<gene>
    <name evidence="1" type="ORF">M472_09045</name>
</gene>
<reference evidence="1 2" key="1">
    <citation type="journal article" date="2013" name="Genome Announc.">
        <title>The Draft Genome Sequence of Sphingomonas paucimobilis Strain HER1398 (Proteobacteria), Host to the Giant PAU Phage, Indicates That It Is a Member of the Genus Sphingobacterium (Bacteroidetes).</title>
        <authorList>
            <person name="White R.A.III."/>
            <person name="Suttle C.A."/>
        </authorList>
    </citation>
    <scope>NUCLEOTIDE SEQUENCE [LARGE SCALE GENOMIC DNA]</scope>
    <source>
        <strain evidence="1 2">HER1398</strain>
    </source>
</reference>
<proteinExistence type="predicted"/>
<sequence length="128" mass="14890">MFAILFLITYMLSTTELIQLLKLPVLIEHFAEHKAQNPDITFTAFITLHYKGDHLDNHPEDDDYDQDKKLPFITHSNVLTICCTGVPNFLFEVRKRIPQSGTLKRQVHNDLFKSNTYLSAIWQPPKYA</sequence>
<dbReference type="eggNOG" id="ENOG50334V5">
    <property type="taxonomic scope" value="Bacteria"/>
</dbReference>
<organism evidence="1 2">
    <name type="scientific">Sphingobacterium paucimobilis HER1398</name>
    <dbReference type="NCBI Taxonomy" id="1346330"/>
    <lineage>
        <taxon>Bacteria</taxon>
        <taxon>Pseudomonadati</taxon>
        <taxon>Bacteroidota</taxon>
        <taxon>Sphingobacteriia</taxon>
        <taxon>Sphingobacteriales</taxon>
        <taxon>Sphingobacteriaceae</taxon>
        <taxon>Sphingobacterium</taxon>
    </lineage>
</organism>
<dbReference type="Proteomes" id="UP000016584">
    <property type="component" value="Unassembled WGS sequence"/>
</dbReference>
<evidence type="ECO:0000313" key="1">
    <source>
        <dbReference type="EMBL" id="ERJ58916.1"/>
    </source>
</evidence>
<keyword evidence="2" id="KW-1185">Reference proteome</keyword>
<comment type="caution">
    <text evidence="1">The sequence shown here is derived from an EMBL/GenBank/DDBJ whole genome shotgun (WGS) entry which is preliminary data.</text>
</comment>
<dbReference type="AlphaFoldDB" id="U2HAY8"/>
<accession>U2HAY8</accession>
<protein>
    <submittedName>
        <fullName evidence="1">Uncharacterized protein</fullName>
    </submittedName>
</protein>
<evidence type="ECO:0000313" key="2">
    <source>
        <dbReference type="Proteomes" id="UP000016584"/>
    </source>
</evidence>
<dbReference type="STRING" id="1346330.M472_09045"/>
<name>U2HAY8_9SPHI</name>
<dbReference type="EMBL" id="ATDL01000015">
    <property type="protein sequence ID" value="ERJ58916.1"/>
    <property type="molecule type" value="Genomic_DNA"/>
</dbReference>